<accession>A0A6J4KN85</accession>
<feature type="transmembrane region" description="Helical" evidence="1">
    <location>
        <begin position="119"/>
        <end position="140"/>
    </location>
</feature>
<name>A0A6J4KN85_9ACTN</name>
<protein>
    <recommendedName>
        <fullName evidence="3">DUF2975 domain-containing protein</fullName>
    </recommendedName>
</protein>
<reference evidence="2" key="1">
    <citation type="submission" date="2020-02" db="EMBL/GenBank/DDBJ databases">
        <authorList>
            <person name="Meier V. D."/>
        </authorList>
    </citation>
    <scope>NUCLEOTIDE SEQUENCE</scope>
    <source>
        <strain evidence="2">AVDCRST_MAG16</strain>
    </source>
</reference>
<dbReference type="EMBL" id="CADCUE010000001">
    <property type="protein sequence ID" value="CAA9309070.1"/>
    <property type="molecule type" value="Genomic_DNA"/>
</dbReference>
<sequence length="192" mass="20339">MQLRQWSRTDQVFLEGVLWALPGVALLTVVVDGVRALRGAPLEATGSLPDDLARTTGLVTGPMTGTVVVQDPTPAQYGWDLAPAILLLVLAAVVARLLLGVARSLRTGDPFTPANALRLRTLGVILIVGGTFVPVFQGIAFEGVLDPVLPDGPRAWTLDVQLWPALSGVLVGFLAEVFARGARMREDVEGLV</sequence>
<evidence type="ECO:0000313" key="2">
    <source>
        <dbReference type="EMBL" id="CAA9309070.1"/>
    </source>
</evidence>
<feature type="transmembrane region" description="Helical" evidence="1">
    <location>
        <begin position="12"/>
        <end position="31"/>
    </location>
</feature>
<keyword evidence="1" id="KW-0472">Membrane</keyword>
<keyword evidence="1" id="KW-1133">Transmembrane helix</keyword>
<evidence type="ECO:0008006" key="3">
    <source>
        <dbReference type="Google" id="ProtNLM"/>
    </source>
</evidence>
<dbReference type="AlphaFoldDB" id="A0A6J4KN85"/>
<dbReference type="InterPro" id="IPR021354">
    <property type="entry name" value="DUF2975"/>
</dbReference>
<evidence type="ECO:0000256" key="1">
    <source>
        <dbReference type="SAM" id="Phobius"/>
    </source>
</evidence>
<proteinExistence type="predicted"/>
<gene>
    <name evidence="2" type="ORF">AVDCRST_MAG16-18</name>
</gene>
<organism evidence="2">
    <name type="scientific">uncultured Frankineae bacterium</name>
    <dbReference type="NCBI Taxonomy" id="437475"/>
    <lineage>
        <taxon>Bacteria</taxon>
        <taxon>Bacillati</taxon>
        <taxon>Actinomycetota</taxon>
        <taxon>Actinomycetes</taxon>
        <taxon>Frankiales</taxon>
        <taxon>environmental samples</taxon>
    </lineage>
</organism>
<feature type="transmembrane region" description="Helical" evidence="1">
    <location>
        <begin position="160"/>
        <end position="179"/>
    </location>
</feature>
<keyword evidence="1" id="KW-0812">Transmembrane</keyword>
<dbReference type="Pfam" id="PF11188">
    <property type="entry name" value="DUF2975"/>
    <property type="match status" value="1"/>
</dbReference>
<feature type="transmembrane region" description="Helical" evidence="1">
    <location>
        <begin position="81"/>
        <end position="99"/>
    </location>
</feature>